<dbReference type="InterPro" id="IPR003410">
    <property type="entry name" value="HYR_dom"/>
</dbReference>
<organism evidence="8 9">
    <name type="scientific">Gryllotalpicola protaetiae</name>
    <dbReference type="NCBI Taxonomy" id="2419771"/>
    <lineage>
        <taxon>Bacteria</taxon>
        <taxon>Bacillati</taxon>
        <taxon>Actinomycetota</taxon>
        <taxon>Actinomycetes</taxon>
        <taxon>Micrococcales</taxon>
        <taxon>Microbacteriaceae</taxon>
        <taxon>Gryllotalpicola</taxon>
    </lineage>
</organism>
<dbReference type="SUPFAM" id="SSF50956">
    <property type="entry name" value="Thermostable phytase (3-phytase)"/>
    <property type="match status" value="1"/>
</dbReference>
<dbReference type="KEGG" id="gry:D7I44_12210"/>
<dbReference type="Pfam" id="PF06977">
    <property type="entry name" value="SdiA-regulated"/>
    <property type="match status" value="1"/>
</dbReference>
<accession>A0A387BT34</accession>
<dbReference type="RefSeq" id="WP_120789749.1">
    <property type="nucleotide sequence ID" value="NZ_CP032624.1"/>
</dbReference>
<dbReference type="OrthoDB" id="5380360at2"/>
<evidence type="ECO:0000256" key="5">
    <source>
        <dbReference type="SAM" id="SignalP"/>
    </source>
</evidence>
<gene>
    <name evidence="8" type="ORF">D7I44_12210</name>
</gene>
<comment type="subcellular location">
    <subcellularLocation>
        <location evidence="1">Cell membrane</location>
    </subcellularLocation>
</comment>
<dbReference type="SUPFAM" id="SSF74853">
    <property type="entry name" value="Lamin A/C globular tail domain"/>
    <property type="match status" value="1"/>
</dbReference>
<dbReference type="Pfam" id="PF00932">
    <property type="entry name" value="LTD"/>
    <property type="match status" value="2"/>
</dbReference>
<name>A0A387BT34_9MICO</name>
<dbReference type="CDD" id="cd09971">
    <property type="entry name" value="SdiA-regulated"/>
    <property type="match status" value="1"/>
</dbReference>
<dbReference type="InterPro" id="IPR001322">
    <property type="entry name" value="Lamin_tail_dom"/>
</dbReference>
<evidence type="ECO:0000256" key="1">
    <source>
        <dbReference type="ARBA" id="ARBA00004236"/>
    </source>
</evidence>
<proteinExistence type="predicted"/>
<feature type="domain" description="HYR" evidence="6">
    <location>
        <begin position="704"/>
        <end position="795"/>
    </location>
</feature>
<keyword evidence="3" id="KW-0677">Repeat</keyword>
<sequence length="881" mass="87790">MTAPLRRNAGVFLATTSIIAAALVAIPMAAQAAPPVGVDLSQYRLVGRYALPEAPATPAPAGSLLAQEASSVTYDWDTDTLFVVGDGGTSVVQVSKTGELIDSETLAAGSSPQGTEFYDTEAITYVGNGQFVLGEERYQQVNLFTYQAGATLTRADVKTVKLGATIGNIGIEGFAYDPSTSTASAPGFVGVKEIDPKGVFQTNIDFAAGTATNADTGGEPANLFDPALVATDDFSDVYPLSNQPSLAGTDQASDLLIISQQSGEIVDVTRDGTTRSSLAITDAGAPLSVPDETHEGITMDRDGVIYTVNENGGGDASHPQLWVYAPNPVTAPRVAVTEVDAAGSGASYAADWFELTNTGSTDIDLTGWKMDDSSNALSTAVALRGLATLPAGESAVFLENDDAAATPDSSVAAAFSTAWYGSPTPPAGFLAGFYGGSGVGLSTGGDGVNLFDAAGNHVTGVSFGAVPAGGATLDNSARLGAVAAPVTISRTSAESVFGAFTSPGQFKEVGSPDGLAPTGGGTTPPPTGGTVVVTEVAPWGSGDSPYAADWFELTNTGTTTVDLTDWKMDDSSASIGTAVAMAGVASLPAGASAVFFEDTSGTDATIEAAFAEAWFRQSTLPAGFLIGHYGGSGVGLSTGGDAVAVFDATGDLVTGVAFGGSPTAAPYATFDNTANVGSSTLPLPTISTLSAVGVNGAFLAADGAEIGSPSGAAAPDLVAPTVTFSGDKGSYGILSQISITSAATDNVGVASSTLPSAVGPAWSFGAGSHTLAASASDAAGNVGKASADFTVTVASGDLSKLTTQWVQSSAKYKSSNVIVKLVATVLVAAVSSALLAFNPKASASAKAARVSAYDAAVRSLASAGWLTSSQAATLTGLAAAL</sequence>
<feature type="domain" description="LTD" evidence="7">
    <location>
        <begin position="325"/>
        <end position="465"/>
    </location>
</feature>
<dbReference type="EMBL" id="CP032624">
    <property type="protein sequence ID" value="AYG04219.1"/>
    <property type="molecule type" value="Genomic_DNA"/>
</dbReference>
<dbReference type="PROSITE" id="PS50825">
    <property type="entry name" value="HYR"/>
    <property type="match status" value="1"/>
</dbReference>
<keyword evidence="2" id="KW-1003">Cell membrane</keyword>
<evidence type="ECO:0000259" key="7">
    <source>
        <dbReference type="PROSITE" id="PS51841"/>
    </source>
</evidence>
<keyword evidence="5" id="KW-0732">Signal</keyword>
<keyword evidence="4" id="KW-0472">Membrane</keyword>
<reference evidence="8 9" key="1">
    <citation type="submission" date="2018-09" db="EMBL/GenBank/DDBJ databases">
        <title>Genome sequencing of strain 2DFW10M-5.</title>
        <authorList>
            <person name="Heo J."/>
            <person name="Kim S.-J."/>
            <person name="Kwon S.-W."/>
        </authorList>
    </citation>
    <scope>NUCLEOTIDE SEQUENCE [LARGE SCALE GENOMIC DNA]</scope>
    <source>
        <strain evidence="8 9">2DFW10M-5</strain>
    </source>
</reference>
<feature type="chain" id="PRO_5017342980" description="LTD domain-containing protein" evidence="5">
    <location>
        <begin position="33"/>
        <end position="881"/>
    </location>
</feature>
<feature type="domain" description="LTD" evidence="7">
    <location>
        <begin position="518"/>
        <end position="660"/>
    </location>
</feature>
<dbReference type="Gene3D" id="2.60.40.1260">
    <property type="entry name" value="Lamin Tail domain"/>
    <property type="match status" value="1"/>
</dbReference>
<dbReference type="AlphaFoldDB" id="A0A387BT34"/>
<evidence type="ECO:0000256" key="2">
    <source>
        <dbReference type="ARBA" id="ARBA00022475"/>
    </source>
</evidence>
<evidence type="ECO:0000259" key="6">
    <source>
        <dbReference type="PROSITE" id="PS50825"/>
    </source>
</evidence>
<dbReference type="GO" id="GO:0005886">
    <property type="term" value="C:plasma membrane"/>
    <property type="evidence" value="ECO:0007669"/>
    <property type="project" value="UniProtKB-SubCell"/>
</dbReference>
<evidence type="ECO:0000313" key="8">
    <source>
        <dbReference type="EMBL" id="AYG04219.1"/>
    </source>
</evidence>
<feature type="signal peptide" evidence="5">
    <location>
        <begin position="1"/>
        <end position="32"/>
    </location>
</feature>
<dbReference type="PROSITE" id="PS51841">
    <property type="entry name" value="LTD"/>
    <property type="match status" value="2"/>
</dbReference>
<dbReference type="InterPro" id="IPR036415">
    <property type="entry name" value="Lamin_tail_dom_sf"/>
</dbReference>
<evidence type="ECO:0000313" key="9">
    <source>
        <dbReference type="Proteomes" id="UP000275069"/>
    </source>
</evidence>
<protein>
    <recommendedName>
        <fullName evidence="10">LTD domain-containing protein</fullName>
    </recommendedName>
</protein>
<dbReference type="InterPro" id="IPR009722">
    <property type="entry name" value="YjiK/CarP"/>
</dbReference>
<evidence type="ECO:0000256" key="3">
    <source>
        <dbReference type="ARBA" id="ARBA00022737"/>
    </source>
</evidence>
<evidence type="ECO:0000256" key="4">
    <source>
        <dbReference type="ARBA" id="ARBA00023136"/>
    </source>
</evidence>
<dbReference type="Proteomes" id="UP000275069">
    <property type="component" value="Chromosome"/>
</dbReference>
<keyword evidence="9" id="KW-1185">Reference proteome</keyword>
<evidence type="ECO:0008006" key="10">
    <source>
        <dbReference type="Google" id="ProtNLM"/>
    </source>
</evidence>